<evidence type="ECO:0000256" key="4">
    <source>
        <dbReference type="PROSITE-ProRule" id="PRU00169"/>
    </source>
</evidence>
<dbReference type="SUPFAM" id="SSF55874">
    <property type="entry name" value="ATPase domain of HSP90 chaperone/DNA topoisomerase II/histidine kinase"/>
    <property type="match status" value="1"/>
</dbReference>
<evidence type="ECO:0000313" key="9">
    <source>
        <dbReference type="Proteomes" id="UP001595453"/>
    </source>
</evidence>
<dbReference type="SMART" id="SM00448">
    <property type="entry name" value="REC"/>
    <property type="match status" value="1"/>
</dbReference>
<dbReference type="CDD" id="cd19920">
    <property type="entry name" value="REC_PA4781-like"/>
    <property type="match status" value="1"/>
</dbReference>
<dbReference type="PANTHER" id="PTHR43547:SF2">
    <property type="entry name" value="HYBRID SIGNAL TRANSDUCTION HISTIDINE KINASE C"/>
    <property type="match status" value="1"/>
</dbReference>
<dbReference type="InterPro" id="IPR001789">
    <property type="entry name" value="Sig_transdc_resp-reg_receiver"/>
</dbReference>
<dbReference type="PROSITE" id="PS50109">
    <property type="entry name" value="HIS_KIN"/>
    <property type="match status" value="1"/>
</dbReference>
<evidence type="ECO:0000259" key="6">
    <source>
        <dbReference type="PROSITE" id="PS50109"/>
    </source>
</evidence>
<dbReference type="Pfam" id="PF00072">
    <property type="entry name" value="Response_reg"/>
    <property type="match status" value="1"/>
</dbReference>
<feature type="modified residue" description="4-aspartylphosphate" evidence="4">
    <location>
        <position position="61"/>
    </location>
</feature>
<keyword evidence="9" id="KW-1185">Reference proteome</keyword>
<dbReference type="Gene3D" id="3.30.565.10">
    <property type="entry name" value="Histidine kinase-like ATPase, C-terminal domain"/>
    <property type="match status" value="1"/>
</dbReference>
<feature type="domain" description="Histidine kinase" evidence="6">
    <location>
        <begin position="177"/>
        <end position="408"/>
    </location>
</feature>
<dbReference type="PRINTS" id="PR00344">
    <property type="entry name" value="BCTRLSENSOR"/>
</dbReference>
<accession>A0ABV7CJ64</accession>
<evidence type="ECO:0000313" key="8">
    <source>
        <dbReference type="EMBL" id="MFC3032642.1"/>
    </source>
</evidence>
<organism evidence="8 9">
    <name type="scientific">Pseudoalteromonas fenneropenaei</name>
    <dbReference type="NCBI Taxonomy" id="1737459"/>
    <lineage>
        <taxon>Bacteria</taxon>
        <taxon>Pseudomonadati</taxon>
        <taxon>Pseudomonadota</taxon>
        <taxon>Gammaproteobacteria</taxon>
        <taxon>Alteromonadales</taxon>
        <taxon>Pseudoalteromonadaceae</taxon>
        <taxon>Pseudoalteromonas</taxon>
    </lineage>
</organism>
<dbReference type="PANTHER" id="PTHR43547">
    <property type="entry name" value="TWO-COMPONENT HISTIDINE KINASE"/>
    <property type="match status" value="1"/>
</dbReference>
<dbReference type="EC" id="2.7.13.3" evidence="2"/>
<evidence type="ECO:0000256" key="3">
    <source>
        <dbReference type="ARBA" id="ARBA00022553"/>
    </source>
</evidence>
<sequence length="411" mass="45613">MRNSGLKLAGSKILVVDDKKENLELITRILEAEGYEVAFALSGEKALHIATLYLPELILLDVMMPGIDGFETCRRMKALSDLKDIPVIFVTAKTHISDIVEAFHSGAVDYVTKPIRQEELLARVSTHLQLRQLLVLRDDLIDQLREHNLELAELNKLREAQLEESERLSHLGELVGELTHELGTPLGVTNTAISSMRDHLLDIETAFNAQSLSKEQLLEFIHYGKECTKLSGSSMHYANQLIASFKDIVVGEFNEAVVELQLHHYLNDIKHLLMPKVKRTPHHIDIKCEPELAITTQAGSLSQVIINLVNNALLHAFANDSHGSITVSATQQQDCVMICIQDNGQGIDAELLPKVFDKYFTTRLGSGGSGLGLFIVRKLVEDKLAGSITLHSEKNQGSCFTLTLPLKPPSH</sequence>
<dbReference type="Pfam" id="PF02518">
    <property type="entry name" value="HATPase_c"/>
    <property type="match status" value="1"/>
</dbReference>
<dbReference type="PROSITE" id="PS50110">
    <property type="entry name" value="RESPONSE_REGULATORY"/>
    <property type="match status" value="1"/>
</dbReference>
<evidence type="ECO:0000256" key="1">
    <source>
        <dbReference type="ARBA" id="ARBA00000085"/>
    </source>
</evidence>
<evidence type="ECO:0000256" key="5">
    <source>
        <dbReference type="SAM" id="Coils"/>
    </source>
</evidence>
<comment type="catalytic activity">
    <reaction evidence="1">
        <text>ATP + protein L-histidine = ADP + protein N-phospho-L-histidine.</text>
        <dbReference type="EC" id="2.7.13.3"/>
    </reaction>
</comment>
<dbReference type="RefSeq" id="WP_377123345.1">
    <property type="nucleotide sequence ID" value="NZ_JBHRSD010000014.1"/>
</dbReference>
<dbReference type="InterPro" id="IPR003594">
    <property type="entry name" value="HATPase_dom"/>
</dbReference>
<comment type="caution">
    <text evidence="8">The sequence shown here is derived from an EMBL/GenBank/DDBJ whole genome shotgun (WGS) entry which is preliminary data.</text>
</comment>
<proteinExistence type="predicted"/>
<evidence type="ECO:0000259" key="7">
    <source>
        <dbReference type="PROSITE" id="PS50110"/>
    </source>
</evidence>
<keyword evidence="3 4" id="KW-0597">Phosphoprotein</keyword>
<gene>
    <name evidence="8" type="ORF">ACFOEE_08930</name>
</gene>
<dbReference type="Gene3D" id="1.10.287.130">
    <property type="match status" value="1"/>
</dbReference>
<dbReference type="InterPro" id="IPR011006">
    <property type="entry name" value="CheY-like_superfamily"/>
</dbReference>
<dbReference type="SMART" id="SM00387">
    <property type="entry name" value="HATPase_c"/>
    <property type="match status" value="1"/>
</dbReference>
<feature type="coiled-coil region" evidence="5">
    <location>
        <begin position="130"/>
        <end position="164"/>
    </location>
</feature>
<dbReference type="EMBL" id="JBHRSD010000014">
    <property type="protein sequence ID" value="MFC3032642.1"/>
    <property type="molecule type" value="Genomic_DNA"/>
</dbReference>
<dbReference type="InterPro" id="IPR005467">
    <property type="entry name" value="His_kinase_dom"/>
</dbReference>
<name>A0ABV7CJ64_9GAMM</name>
<feature type="domain" description="Response regulatory" evidence="7">
    <location>
        <begin position="12"/>
        <end position="128"/>
    </location>
</feature>
<protein>
    <recommendedName>
        <fullName evidence="2">histidine kinase</fullName>
        <ecNumber evidence="2">2.7.13.3</ecNumber>
    </recommendedName>
</protein>
<dbReference type="InterPro" id="IPR036890">
    <property type="entry name" value="HATPase_C_sf"/>
</dbReference>
<dbReference type="InterPro" id="IPR004358">
    <property type="entry name" value="Sig_transdc_His_kin-like_C"/>
</dbReference>
<dbReference type="SUPFAM" id="SSF52172">
    <property type="entry name" value="CheY-like"/>
    <property type="match status" value="1"/>
</dbReference>
<evidence type="ECO:0000256" key="2">
    <source>
        <dbReference type="ARBA" id="ARBA00012438"/>
    </source>
</evidence>
<dbReference type="Gene3D" id="3.40.50.2300">
    <property type="match status" value="1"/>
</dbReference>
<reference evidence="9" key="1">
    <citation type="journal article" date="2019" name="Int. J. Syst. Evol. Microbiol.">
        <title>The Global Catalogue of Microorganisms (GCM) 10K type strain sequencing project: providing services to taxonomists for standard genome sequencing and annotation.</title>
        <authorList>
            <consortium name="The Broad Institute Genomics Platform"/>
            <consortium name="The Broad Institute Genome Sequencing Center for Infectious Disease"/>
            <person name="Wu L."/>
            <person name="Ma J."/>
        </authorList>
    </citation>
    <scope>NUCLEOTIDE SEQUENCE [LARGE SCALE GENOMIC DNA]</scope>
    <source>
        <strain evidence="9">KCTC 42730</strain>
    </source>
</reference>
<keyword evidence="5" id="KW-0175">Coiled coil</keyword>
<dbReference type="Proteomes" id="UP001595453">
    <property type="component" value="Unassembled WGS sequence"/>
</dbReference>